<evidence type="ECO:0000256" key="7">
    <source>
        <dbReference type="ARBA" id="ARBA00023239"/>
    </source>
</evidence>
<keyword evidence="2 8" id="KW-0645">Protease</keyword>
<evidence type="ECO:0000256" key="8">
    <source>
        <dbReference type="RuleBase" id="RU364100"/>
    </source>
</evidence>
<dbReference type="InterPro" id="IPR003738">
    <property type="entry name" value="SRAP"/>
</dbReference>
<keyword evidence="5" id="KW-0190">Covalent protein-DNA linkage</keyword>
<keyword evidence="3" id="KW-0227">DNA damage</keyword>
<keyword evidence="10" id="KW-1185">Reference proteome</keyword>
<reference evidence="9 10" key="1">
    <citation type="submission" date="2019-03" db="EMBL/GenBank/DDBJ databases">
        <title>Genomics of glacier-inhabiting Cryobacterium strains.</title>
        <authorList>
            <person name="Liu Q."/>
            <person name="Xin Y.-H."/>
        </authorList>
    </citation>
    <scope>NUCLEOTIDE SEQUENCE [LARGE SCALE GENOMIC DNA]</scope>
    <source>
        <strain evidence="10">TMT1-22</strain>
    </source>
</reference>
<dbReference type="GO" id="GO:0003697">
    <property type="term" value="F:single-stranded DNA binding"/>
    <property type="evidence" value="ECO:0007669"/>
    <property type="project" value="InterPro"/>
</dbReference>
<dbReference type="Pfam" id="PF02586">
    <property type="entry name" value="SRAP"/>
    <property type="match status" value="1"/>
</dbReference>
<keyword evidence="4 8" id="KW-0378">Hydrolase</keyword>
<evidence type="ECO:0000256" key="5">
    <source>
        <dbReference type="ARBA" id="ARBA00023124"/>
    </source>
</evidence>
<dbReference type="InterPro" id="IPR036590">
    <property type="entry name" value="SRAP-like"/>
</dbReference>
<evidence type="ECO:0000256" key="6">
    <source>
        <dbReference type="ARBA" id="ARBA00023125"/>
    </source>
</evidence>
<dbReference type="Gene3D" id="3.90.1680.10">
    <property type="entry name" value="SOS response associated peptidase-like"/>
    <property type="match status" value="1"/>
</dbReference>
<evidence type="ECO:0000256" key="1">
    <source>
        <dbReference type="ARBA" id="ARBA00008136"/>
    </source>
</evidence>
<proteinExistence type="inferred from homology"/>
<dbReference type="EMBL" id="SOFY01000064">
    <property type="protein sequence ID" value="TFC44397.1"/>
    <property type="molecule type" value="Genomic_DNA"/>
</dbReference>
<evidence type="ECO:0000313" key="10">
    <source>
        <dbReference type="Proteomes" id="UP000297403"/>
    </source>
</evidence>
<name>A0AAQ2C550_9MICO</name>
<evidence type="ECO:0000256" key="3">
    <source>
        <dbReference type="ARBA" id="ARBA00022763"/>
    </source>
</evidence>
<organism evidence="9 10">
    <name type="scientific">Cryobacterium shii</name>
    <dbReference type="NCBI Taxonomy" id="1259235"/>
    <lineage>
        <taxon>Bacteria</taxon>
        <taxon>Bacillati</taxon>
        <taxon>Actinomycetota</taxon>
        <taxon>Actinomycetes</taxon>
        <taxon>Micrococcales</taxon>
        <taxon>Microbacteriaceae</taxon>
        <taxon>Cryobacterium</taxon>
    </lineage>
</organism>
<dbReference type="GO" id="GO:0016829">
    <property type="term" value="F:lyase activity"/>
    <property type="evidence" value="ECO:0007669"/>
    <property type="project" value="UniProtKB-KW"/>
</dbReference>
<keyword evidence="6" id="KW-0238">DNA-binding</keyword>
<evidence type="ECO:0000313" key="9">
    <source>
        <dbReference type="EMBL" id="TFC44397.1"/>
    </source>
</evidence>
<sequence>MTIIRHQRNVLWALLWLEDGKQPYFIHGDGDVLAAAGLYAARQKDDMWKITFTIITRAARDASGEIHDRMLVFLTPDVWDQWLIPVKIRDKEEAPSMLDRSSVAQPRPHSDPRYIDFCDTFRGVALACAARPEPRRLLHLRLGREPRRRRDSQRRHCRARTTDPLRRRRCESCSRGRVVGCPSRG</sequence>
<dbReference type="EC" id="3.4.-.-" evidence="8"/>
<comment type="similarity">
    <text evidence="1 8">Belongs to the SOS response-associated peptidase family.</text>
</comment>
<dbReference type="Proteomes" id="UP000297403">
    <property type="component" value="Unassembled WGS sequence"/>
</dbReference>
<evidence type="ECO:0000256" key="2">
    <source>
        <dbReference type="ARBA" id="ARBA00022670"/>
    </source>
</evidence>
<dbReference type="GO" id="GO:0008233">
    <property type="term" value="F:peptidase activity"/>
    <property type="evidence" value="ECO:0007669"/>
    <property type="project" value="UniProtKB-KW"/>
</dbReference>
<dbReference type="PANTHER" id="PTHR13604:SF0">
    <property type="entry name" value="ABASIC SITE PROCESSING PROTEIN HMCES"/>
    <property type="match status" value="1"/>
</dbReference>
<dbReference type="SUPFAM" id="SSF143081">
    <property type="entry name" value="BB1717-like"/>
    <property type="match status" value="1"/>
</dbReference>
<dbReference type="AlphaFoldDB" id="A0AAQ2C550"/>
<accession>A0AAQ2C550</accession>
<gene>
    <name evidence="9" type="ORF">E3O49_11775</name>
</gene>
<keyword evidence="7" id="KW-0456">Lyase</keyword>
<dbReference type="GO" id="GO:0106300">
    <property type="term" value="P:protein-DNA covalent cross-linking repair"/>
    <property type="evidence" value="ECO:0007669"/>
    <property type="project" value="InterPro"/>
</dbReference>
<protein>
    <recommendedName>
        <fullName evidence="8">Abasic site processing protein</fullName>
        <ecNumber evidence="8">3.4.-.-</ecNumber>
    </recommendedName>
</protein>
<dbReference type="GO" id="GO:0006508">
    <property type="term" value="P:proteolysis"/>
    <property type="evidence" value="ECO:0007669"/>
    <property type="project" value="UniProtKB-KW"/>
</dbReference>
<dbReference type="PANTHER" id="PTHR13604">
    <property type="entry name" value="DC12-RELATED"/>
    <property type="match status" value="1"/>
</dbReference>
<evidence type="ECO:0000256" key="4">
    <source>
        <dbReference type="ARBA" id="ARBA00022801"/>
    </source>
</evidence>
<comment type="caution">
    <text evidence="9">The sequence shown here is derived from an EMBL/GenBank/DDBJ whole genome shotgun (WGS) entry which is preliminary data.</text>
</comment>